<name>A0A0P1A8A6_PLAHL</name>
<dbReference type="AlphaFoldDB" id="A0A0P1A8A6"/>
<accession>A0A0P1A8A6</accession>
<proteinExistence type="predicted"/>
<evidence type="ECO:0000313" key="2">
    <source>
        <dbReference type="Proteomes" id="UP000054928"/>
    </source>
</evidence>
<dbReference type="Proteomes" id="UP000054928">
    <property type="component" value="Unassembled WGS sequence"/>
</dbReference>
<protein>
    <submittedName>
        <fullName evidence="1">Uncharacterized protein</fullName>
    </submittedName>
</protein>
<dbReference type="EMBL" id="CCYD01000252">
    <property type="protein sequence ID" value="CEG36929.1"/>
    <property type="molecule type" value="Genomic_DNA"/>
</dbReference>
<organism evidence="1 2">
    <name type="scientific">Plasmopara halstedii</name>
    <name type="common">Downy mildew of sunflower</name>
    <dbReference type="NCBI Taxonomy" id="4781"/>
    <lineage>
        <taxon>Eukaryota</taxon>
        <taxon>Sar</taxon>
        <taxon>Stramenopiles</taxon>
        <taxon>Oomycota</taxon>
        <taxon>Peronosporomycetes</taxon>
        <taxon>Peronosporales</taxon>
        <taxon>Peronosporaceae</taxon>
        <taxon>Plasmopara</taxon>
    </lineage>
</organism>
<reference evidence="2" key="1">
    <citation type="submission" date="2014-09" db="EMBL/GenBank/DDBJ databases">
        <authorList>
            <person name="Sharma Rahul"/>
            <person name="Thines Marco"/>
        </authorList>
    </citation>
    <scope>NUCLEOTIDE SEQUENCE [LARGE SCALE GENOMIC DNA]</scope>
</reference>
<keyword evidence="2" id="KW-1185">Reference proteome</keyword>
<dbReference type="GeneID" id="36399235"/>
<evidence type="ECO:0000313" key="1">
    <source>
        <dbReference type="EMBL" id="CEG36929.1"/>
    </source>
</evidence>
<sequence>MSASIKSAAQWRALDKAKLYLCCGATSCHRMTQEIFESAWNQLGSMLYMLHSRDTQESTTTKEDDVVKLQFLANSDTSIAVICGSKDCFVNFQCHNLYNFDGD</sequence>
<dbReference type="RefSeq" id="XP_024573298.1">
    <property type="nucleotide sequence ID" value="XM_024722197.1"/>
</dbReference>